<dbReference type="GO" id="GO:0005886">
    <property type="term" value="C:plasma membrane"/>
    <property type="evidence" value="ECO:0007669"/>
    <property type="project" value="UniProtKB-SubCell"/>
</dbReference>
<accession>A0A2Y9B1I8</accession>
<evidence type="ECO:0000256" key="6">
    <source>
        <dbReference type="ARBA" id="ARBA00023136"/>
    </source>
</evidence>
<feature type="transmembrane region" description="Helical" evidence="7">
    <location>
        <begin position="223"/>
        <end position="244"/>
    </location>
</feature>
<reference evidence="8 10" key="2">
    <citation type="submission" date="2018-03" db="EMBL/GenBank/DDBJ databases">
        <title>Genomic Encyclopedia of Archaeal and Bacterial Type Strains, Phase II (KMG-II): from individual species to whole genera.</title>
        <authorList>
            <person name="Goeker M."/>
        </authorList>
    </citation>
    <scope>NUCLEOTIDE SEQUENCE [LARGE SCALE GENOMIC DNA]</scope>
    <source>
        <strain evidence="8 10">DSM 25227</strain>
    </source>
</reference>
<keyword evidence="5 7" id="KW-1133">Transmembrane helix</keyword>
<feature type="transmembrane region" description="Helical" evidence="7">
    <location>
        <begin position="135"/>
        <end position="161"/>
    </location>
</feature>
<feature type="transmembrane region" description="Helical" evidence="7">
    <location>
        <begin position="288"/>
        <end position="314"/>
    </location>
</feature>
<dbReference type="Proteomes" id="UP000251571">
    <property type="component" value="Unassembled WGS sequence"/>
</dbReference>
<feature type="transmembrane region" description="Helical" evidence="7">
    <location>
        <begin position="87"/>
        <end position="115"/>
    </location>
</feature>
<evidence type="ECO:0000313" key="9">
    <source>
        <dbReference type="EMBL" id="SSA50364.1"/>
    </source>
</evidence>
<dbReference type="OrthoDB" id="9777774at2"/>
<evidence type="ECO:0000256" key="4">
    <source>
        <dbReference type="ARBA" id="ARBA00022692"/>
    </source>
</evidence>
<feature type="transmembrane region" description="Helical" evidence="7">
    <location>
        <begin position="48"/>
        <end position="75"/>
    </location>
</feature>
<organism evidence="9 11">
    <name type="scientific">Jannaschia seohaensis</name>
    <dbReference type="NCBI Taxonomy" id="475081"/>
    <lineage>
        <taxon>Bacteria</taxon>
        <taxon>Pseudomonadati</taxon>
        <taxon>Pseudomonadota</taxon>
        <taxon>Alphaproteobacteria</taxon>
        <taxon>Rhodobacterales</taxon>
        <taxon>Roseobacteraceae</taxon>
        <taxon>Jannaschia</taxon>
    </lineage>
</organism>
<keyword evidence="3" id="KW-1003">Cell membrane</keyword>
<protein>
    <recommendedName>
        <fullName evidence="12">Permease</fullName>
    </recommendedName>
</protein>
<comment type="subcellular location">
    <subcellularLocation>
        <location evidence="1">Cell membrane</location>
        <topology evidence="1">Multi-pass membrane protein</topology>
    </subcellularLocation>
</comment>
<dbReference type="InterPro" id="IPR053166">
    <property type="entry name" value="UPF0718_permease"/>
</dbReference>
<dbReference type="Pfam" id="PF03773">
    <property type="entry name" value="ArsP_1"/>
    <property type="match status" value="1"/>
</dbReference>
<evidence type="ECO:0000256" key="3">
    <source>
        <dbReference type="ARBA" id="ARBA00022475"/>
    </source>
</evidence>
<sequence>MTAIIASLSIQRLPRINSVWTAFAAILVVLAILDTAQAWPSFTFTLGAIWSTLPFILFAVFLIAALNATGAASVISSVFEGRELRMIALAALFGGLAPFCSCEVIPFIAALLAVGTPLSAVMAFWLASPLIDPPSLIITAGALGWHFAIGKAVAAVCIGLLGGLVTKWIVGTGALANPMKEGAGGSCGSCGSDPFSGRAVWTFWTESHRMEAFKQSAFHNLFFLLRWLALAYLLESLLIAYVPAEAIVTVVGGEGLHPIVLSALVGAPAYLNAYAAPPLVAGLVDQGMTVGAAMAFMVAGSVSSIPAMTAVFALVRGQVFALYVALGFFGAVVSGFVYGLI</sequence>
<dbReference type="EMBL" id="UETC01000013">
    <property type="protein sequence ID" value="SSA50364.1"/>
    <property type="molecule type" value="Genomic_DNA"/>
</dbReference>
<evidence type="ECO:0000313" key="8">
    <source>
        <dbReference type="EMBL" id="PWJ13851.1"/>
    </source>
</evidence>
<evidence type="ECO:0000256" key="5">
    <source>
        <dbReference type="ARBA" id="ARBA00022989"/>
    </source>
</evidence>
<evidence type="ECO:0000256" key="7">
    <source>
        <dbReference type="SAM" id="Phobius"/>
    </source>
</evidence>
<name>A0A2Y9B1I8_9RHOB</name>
<comment type="similarity">
    <text evidence="2">Belongs to the UPF0718 family.</text>
</comment>
<evidence type="ECO:0008006" key="12">
    <source>
        <dbReference type="Google" id="ProtNLM"/>
    </source>
</evidence>
<keyword evidence="10" id="KW-1185">Reference proteome</keyword>
<dbReference type="AlphaFoldDB" id="A0A2Y9B1I8"/>
<gene>
    <name evidence="8" type="ORF">BCF38_11382</name>
    <name evidence="9" type="ORF">SAMN05421539_11382</name>
</gene>
<feature type="transmembrane region" description="Helical" evidence="7">
    <location>
        <begin position="320"/>
        <end position="340"/>
    </location>
</feature>
<evidence type="ECO:0000313" key="11">
    <source>
        <dbReference type="Proteomes" id="UP000251571"/>
    </source>
</evidence>
<evidence type="ECO:0000313" key="10">
    <source>
        <dbReference type="Proteomes" id="UP000245839"/>
    </source>
</evidence>
<dbReference type="PANTHER" id="PTHR42775:SF1">
    <property type="entry name" value="PERMEASE RV2963-RELATED"/>
    <property type="match status" value="1"/>
</dbReference>
<evidence type="ECO:0000256" key="1">
    <source>
        <dbReference type="ARBA" id="ARBA00004651"/>
    </source>
</evidence>
<evidence type="ECO:0000256" key="2">
    <source>
        <dbReference type="ARBA" id="ARBA00006386"/>
    </source>
</evidence>
<feature type="transmembrane region" description="Helical" evidence="7">
    <location>
        <begin position="256"/>
        <end position="276"/>
    </location>
</feature>
<dbReference type="PANTHER" id="PTHR42775">
    <property type="entry name" value="PERMEASE RV2963-RELATED"/>
    <property type="match status" value="1"/>
</dbReference>
<dbReference type="EMBL" id="QGDJ01000013">
    <property type="protein sequence ID" value="PWJ13851.1"/>
    <property type="molecule type" value="Genomic_DNA"/>
</dbReference>
<proteinExistence type="inferred from homology"/>
<dbReference type="RefSeq" id="WP_109565905.1">
    <property type="nucleotide sequence ID" value="NZ_QGDJ01000013.1"/>
</dbReference>
<keyword evidence="4 7" id="KW-0812">Transmembrane</keyword>
<reference evidence="9 11" key="1">
    <citation type="submission" date="2016-10" db="EMBL/GenBank/DDBJ databases">
        <authorList>
            <person name="Cai Z."/>
        </authorList>
    </citation>
    <scope>NUCLEOTIDE SEQUENCE [LARGE SCALE GENOMIC DNA]</scope>
    <source>
        <strain evidence="9 11">DSM 25227</strain>
    </source>
</reference>
<dbReference type="InterPro" id="IPR005524">
    <property type="entry name" value="DUF318"/>
</dbReference>
<dbReference type="Proteomes" id="UP000245839">
    <property type="component" value="Unassembled WGS sequence"/>
</dbReference>
<keyword evidence="6 7" id="KW-0472">Membrane</keyword>